<evidence type="ECO:0000313" key="3">
    <source>
        <dbReference type="EMBL" id="TWP26841.1"/>
    </source>
</evidence>
<evidence type="ECO:0000259" key="2">
    <source>
        <dbReference type="Pfam" id="PF25973"/>
    </source>
</evidence>
<organism evidence="3 4">
    <name type="scientific">Apibacter muscae</name>
    <dbReference type="NCBI Taxonomy" id="2509004"/>
    <lineage>
        <taxon>Bacteria</taxon>
        <taxon>Pseudomonadati</taxon>
        <taxon>Bacteroidota</taxon>
        <taxon>Flavobacteriia</taxon>
        <taxon>Flavobacteriales</taxon>
        <taxon>Weeksellaceae</taxon>
        <taxon>Apibacter</taxon>
    </lineage>
</organism>
<dbReference type="InterPro" id="IPR058647">
    <property type="entry name" value="BSH_CzcB-like"/>
</dbReference>
<dbReference type="Gene3D" id="2.40.50.100">
    <property type="match status" value="1"/>
</dbReference>
<name>A0A563DA88_9FLAO</name>
<keyword evidence="4" id="KW-1185">Reference proteome</keyword>
<evidence type="ECO:0000313" key="4">
    <source>
        <dbReference type="Proteomes" id="UP000319499"/>
    </source>
</evidence>
<protein>
    <submittedName>
        <fullName evidence="3">HlyD family secretion protein</fullName>
    </submittedName>
</protein>
<dbReference type="EMBL" id="SELH01000025">
    <property type="protein sequence ID" value="TWP26841.1"/>
    <property type="molecule type" value="Genomic_DNA"/>
</dbReference>
<keyword evidence="1" id="KW-0812">Transmembrane</keyword>
<proteinExistence type="predicted"/>
<feature type="transmembrane region" description="Helical" evidence="1">
    <location>
        <begin position="7"/>
        <end position="27"/>
    </location>
</feature>
<dbReference type="Gene3D" id="2.40.30.170">
    <property type="match status" value="1"/>
</dbReference>
<reference evidence="3 4" key="1">
    <citation type="submission" date="2019-02" db="EMBL/GenBank/DDBJ databases">
        <title>Apibacter muscae sp. nov.: a novel member of the house fly microbiota.</title>
        <authorList>
            <person name="Park R."/>
        </authorList>
    </citation>
    <scope>NUCLEOTIDE SEQUENCE [LARGE SCALE GENOMIC DNA]</scope>
    <source>
        <strain evidence="3 4">AL1</strain>
    </source>
</reference>
<dbReference type="Pfam" id="PF25973">
    <property type="entry name" value="BSH_CzcB"/>
    <property type="match status" value="1"/>
</dbReference>
<dbReference type="SUPFAM" id="SSF111369">
    <property type="entry name" value="HlyD-like secretion proteins"/>
    <property type="match status" value="2"/>
</dbReference>
<comment type="caution">
    <text evidence="3">The sequence shown here is derived from an EMBL/GenBank/DDBJ whole genome shotgun (WGS) entry which is preliminary data.</text>
</comment>
<keyword evidence="1" id="KW-1133">Transmembrane helix</keyword>
<dbReference type="OrthoDB" id="9793801at2"/>
<keyword evidence="1" id="KW-0472">Membrane</keyword>
<dbReference type="Proteomes" id="UP000319499">
    <property type="component" value="Unassembled WGS sequence"/>
</dbReference>
<gene>
    <name evidence="3" type="ORF">ETU09_09805</name>
</gene>
<dbReference type="AlphaFoldDB" id="A0A563DA88"/>
<dbReference type="PANTHER" id="PTHR30438:SF1">
    <property type="entry name" value="36 KDA ANTIGEN"/>
    <property type="match status" value="1"/>
</dbReference>
<accession>A0A563DA88</accession>
<evidence type="ECO:0000256" key="1">
    <source>
        <dbReference type="SAM" id="Phobius"/>
    </source>
</evidence>
<feature type="domain" description="CzcB-like barrel-sandwich hybrid" evidence="2">
    <location>
        <begin position="44"/>
        <end position="235"/>
    </location>
</feature>
<dbReference type="RefSeq" id="WP_146262491.1">
    <property type="nucleotide sequence ID" value="NZ_SELG01000035.1"/>
</dbReference>
<dbReference type="PANTHER" id="PTHR30438">
    <property type="entry name" value="36 KDA ANTIGEN-RELATED"/>
    <property type="match status" value="1"/>
</dbReference>
<sequence length="330" mass="36343">MKKSKYITAILSIIVIATLIGTSIWFMSEPEESYIQGQADATQINVAPKIPGRLEEIKVKEGDQVKKGQLLAVLSTPELNAKLIQAKAGRAAALAMDEKAKKGARAEQIQAAYNVWQQAKAASELAQKTYMRMQNLYNEKVVSAQKRDEAYAQSLATKDQADAAHSNYKLLLSGASVEDKEAAAAKLNQAQGAVDEVEAYIKEAELVSPANAEVLKIIPNRGELVNTGYTIINLVDLNDVWVVFNIKEDLMPYFRQGTTFEAKIPALNNQMVKLQVQYIAAEGDFATWNATKTQGDFDMKTFEIKAYPVEPIKGLRPGMTALVNQKSLKK</sequence>